<organism evidence="8 9">
    <name type="scientific">Geodermatophilus normandii</name>
    <dbReference type="NCBI Taxonomy" id="1137989"/>
    <lineage>
        <taxon>Bacteria</taxon>
        <taxon>Bacillati</taxon>
        <taxon>Actinomycetota</taxon>
        <taxon>Actinomycetes</taxon>
        <taxon>Geodermatophilales</taxon>
        <taxon>Geodermatophilaceae</taxon>
        <taxon>Geodermatophilus</taxon>
    </lineage>
</organism>
<evidence type="ECO:0000313" key="8">
    <source>
        <dbReference type="EMBL" id="PWW21328.1"/>
    </source>
</evidence>
<evidence type="ECO:0000256" key="4">
    <source>
        <dbReference type="ARBA" id="ARBA00023326"/>
    </source>
</evidence>
<protein>
    <submittedName>
        <fullName evidence="8">Glycosyl hydrolase family 26</fullName>
    </submittedName>
</protein>
<dbReference type="PANTHER" id="PTHR40079:SF4">
    <property type="entry name" value="GH26 DOMAIN-CONTAINING PROTEIN-RELATED"/>
    <property type="match status" value="1"/>
</dbReference>
<keyword evidence="3 5" id="KW-0326">Glycosidase</keyword>
<dbReference type="SUPFAM" id="SSF49265">
    <property type="entry name" value="Fibronectin type III"/>
    <property type="match status" value="1"/>
</dbReference>
<evidence type="ECO:0000256" key="1">
    <source>
        <dbReference type="ARBA" id="ARBA00007754"/>
    </source>
</evidence>
<dbReference type="Pfam" id="PF02156">
    <property type="entry name" value="Glyco_hydro_26"/>
    <property type="match status" value="1"/>
</dbReference>
<dbReference type="PANTHER" id="PTHR40079">
    <property type="entry name" value="MANNAN ENDO-1,4-BETA-MANNOSIDASE E-RELATED"/>
    <property type="match status" value="1"/>
</dbReference>
<dbReference type="SMART" id="SM00060">
    <property type="entry name" value="FN3"/>
    <property type="match status" value="4"/>
</dbReference>
<dbReference type="AlphaFoldDB" id="A0A317QCE2"/>
<evidence type="ECO:0000256" key="5">
    <source>
        <dbReference type="PROSITE-ProRule" id="PRU01100"/>
    </source>
</evidence>
<keyword evidence="4" id="KW-0119">Carbohydrate metabolism</keyword>
<reference evidence="9" key="1">
    <citation type="submission" date="2018-05" db="EMBL/GenBank/DDBJ databases">
        <authorList>
            <person name="Klenk H.-P."/>
            <person name="Huntemann M."/>
            <person name="Clum A."/>
            <person name="Pillay M."/>
            <person name="Palaniappan K."/>
            <person name="Varghese N."/>
            <person name="Mikhailova N."/>
            <person name="Stamatis D."/>
            <person name="Reddy T."/>
            <person name="Daum C."/>
            <person name="Shapiro N."/>
            <person name="Ivanova N."/>
            <person name="Kyrpides N."/>
            <person name="Woyke T."/>
        </authorList>
    </citation>
    <scope>NUCLEOTIDE SEQUENCE [LARGE SCALE GENOMIC DNA]</scope>
    <source>
        <strain evidence="9">DSM 45417</strain>
    </source>
</reference>
<feature type="chain" id="PRO_5016399355" evidence="6">
    <location>
        <begin position="35"/>
        <end position="967"/>
    </location>
</feature>
<proteinExistence type="inferred from homology"/>
<dbReference type="InterPro" id="IPR036116">
    <property type="entry name" value="FN3_sf"/>
</dbReference>
<dbReference type="GO" id="GO:0016985">
    <property type="term" value="F:mannan endo-1,4-beta-mannosidase activity"/>
    <property type="evidence" value="ECO:0007669"/>
    <property type="project" value="InterPro"/>
</dbReference>
<dbReference type="InterPro" id="IPR000805">
    <property type="entry name" value="Glyco_hydro_26"/>
</dbReference>
<feature type="active site" description="Nucleophile" evidence="5">
    <location>
        <position position="262"/>
    </location>
</feature>
<gene>
    <name evidence="8" type="ORF">JD79_00456</name>
</gene>
<dbReference type="InterPro" id="IPR022790">
    <property type="entry name" value="GH26_dom"/>
</dbReference>
<dbReference type="Gene3D" id="2.60.40.2700">
    <property type="match status" value="1"/>
</dbReference>
<dbReference type="Gene3D" id="3.20.20.80">
    <property type="entry name" value="Glycosidases"/>
    <property type="match status" value="1"/>
</dbReference>
<dbReference type="SUPFAM" id="SSF51445">
    <property type="entry name" value="(Trans)glycosidases"/>
    <property type="match status" value="1"/>
</dbReference>
<dbReference type="GO" id="GO:0006080">
    <property type="term" value="P:substituted mannan metabolic process"/>
    <property type="evidence" value="ECO:0007669"/>
    <property type="project" value="InterPro"/>
</dbReference>
<feature type="domain" description="GH26" evidence="7">
    <location>
        <begin position="30"/>
        <end position="327"/>
    </location>
</feature>
<keyword evidence="4" id="KW-0624">Polysaccharide degradation</keyword>
<dbReference type="OrthoDB" id="9816550at2"/>
<keyword evidence="2 5" id="KW-0378">Hydrolase</keyword>
<keyword evidence="6" id="KW-0732">Signal</keyword>
<dbReference type="GO" id="GO:0000272">
    <property type="term" value="P:polysaccharide catabolic process"/>
    <property type="evidence" value="ECO:0007669"/>
    <property type="project" value="UniProtKB-KW"/>
</dbReference>
<accession>A0A317QCE2</accession>
<dbReference type="InterPro" id="IPR017853">
    <property type="entry name" value="GH"/>
</dbReference>
<dbReference type="RefSeq" id="WP_110004227.1">
    <property type="nucleotide sequence ID" value="NZ_QGTX01000001.1"/>
</dbReference>
<comment type="similarity">
    <text evidence="1 5">Belongs to the glycosyl hydrolase 26 family.</text>
</comment>
<dbReference type="InterPro" id="IPR003961">
    <property type="entry name" value="FN3_dom"/>
</dbReference>
<feature type="active site" description="Proton donor" evidence="5">
    <location>
        <position position="157"/>
    </location>
</feature>
<dbReference type="EMBL" id="QGTX01000001">
    <property type="protein sequence ID" value="PWW21328.1"/>
    <property type="molecule type" value="Genomic_DNA"/>
</dbReference>
<keyword evidence="9" id="KW-1185">Reference proteome</keyword>
<evidence type="ECO:0000256" key="6">
    <source>
        <dbReference type="SAM" id="SignalP"/>
    </source>
</evidence>
<feature type="signal peptide" evidence="6">
    <location>
        <begin position="1"/>
        <end position="34"/>
    </location>
</feature>
<evidence type="ECO:0000256" key="2">
    <source>
        <dbReference type="ARBA" id="ARBA00022801"/>
    </source>
</evidence>
<dbReference type="Proteomes" id="UP000246661">
    <property type="component" value="Unassembled WGS sequence"/>
</dbReference>
<evidence type="ECO:0000256" key="3">
    <source>
        <dbReference type="ARBA" id="ARBA00023295"/>
    </source>
</evidence>
<comment type="caution">
    <text evidence="8">The sequence shown here is derived from an EMBL/GenBank/DDBJ whole genome shotgun (WGS) entry which is preliminary data.</text>
</comment>
<dbReference type="PROSITE" id="PS51764">
    <property type="entry name" value="GH26"/>
    <property type="match status" value="1"/>
</dbReference>
<name>A0A317QCE2_9ACTN</name>
<evidence type="ECO:0000313" key="9">
    <source>
        <dbReference type="Proteomes" id="UP000246661"/>
    </source>
</evidence>
<sequence length="967" mass="99764">MAITGTWARLAVLATAAAVLLSGGALLPAVSAQAAPPGCTHDAVVCPSRVYVGASVPGLPSDPNATAAFTAATGVDPSVVLFFAGLNYQVDREALQRLVDDDRLPMMTWEPYDSTQPTANPYPLSRIAAGDFDAYLRQQASRIAAVDGPVAIRFAHEMNGNWYPWGAGVNGNTPADYVAAYRHVHDVVTGAGATNAVWVWAPNVVDWPTPGDVGPYYPGDAYVDWAGFDAYFDDTNDTARLFAATVGQLDRVAPAKPIYVAETAVLPGSTRPAMILDQVAGLLAIPRLVGFTWFDHPSRHDWRIENDPTAAAALREALTSPYFGGAGHVDDPVVAPPVAMGPPWITGTAHVGQTLASSTGSWRATAESGALTLARRWYRCTDPVSPSSCVATAYTGGGFVPGSGYVGAFLRVAVTASNDVGSVVAWSAPTQAVLMTPATPAAPTVEGYSGALKIVFPRTVPTGATHWRLSIDGAPKQLIPVSTTTYWLTGLSNGTSYDLSLAAVSASSTGALSSAVTTGTAVPMAFPWNPSVSVTGTTVTVQVPRTAPTGATGWRLTVGTAIRDLPLDARPEVFTGLPPGVATPWTLRALAGGWNGQPGTSQAASGIFTPVTSEQLPASPVVPFVEARDGALRVVFPPAPARATHWQLTVDGVAKQLIPVGRADYWLTGLTNGRSYTIGLAGAVVTATASATGPATSGTAAPMPAPWNPVVTVVDTTATVTLPRTVPVGATGWQLTVGDVTRILPVGTTTSQFTGLVPGAATRWELRAVAGTWNGQSGSVTPAASGTFTPASVVPGQPAAPLVEARDGALRVVFPSPPADATHWRLTVDGVARQLVGIDRADYWLTGMTNGRSYSLSLAAVHMSSSASTTGPATTGTAVPMPAPYAPWISVRSSTATVQLPRVAPTGATAWRLTVGGVTRDLPIGTVMSEFTSLSGQVVSWELRAVAGIWAGGPGSTTPAVSGTFTG</sequence>
<evidence type="ECO:0000259" key="7">
    <source>
        <dbReference type="PROSITE" id="PS51764"/>
    </source>
</evidence>